<evidence type="ECO:0000313" key="1">
    <source>
        <dbReference type="EMBL" id="EPY07445.1"/>
    </source>
</evidence>
<evidence type="ECO:0000313" key="2">
    <source>
        <dbReference type="Proteomes" id="UP000015344"/>
    </source>
</evidence>
<comment type="caution">
    <text evidence="1">The sequence shown here is derived from an EMBL/GenBank/DDBJ whole genome shotgun (WGS) entry which is preliminary data.</text>
</comment>
<reference evidence="1 2" key="1">
    <citation type="submission" date="2013-05" db="EMBL/GenBank/DDBJ databases">
        <authorList>
            <person name="Strain E.A."/>
            <person name="Brown E."/>
            <person name="Allard M.W."/>
            <person name="Luo Y.L."/>
        </authorList>
    </citation>
    <scope>NUCLEOTIDE SEQUENCE [LARGE SCALE GENOMIC DNA]</scope>
    <source>
        <strain evidence="1 2">TS-15</strain>
    </source>
</reference>
<dbReference type="eggNOG" id="ENOG5033M8H">
    <property type="taxonomic scope" value="Bacteria"/>
</dbReference>
<accession>S9UAD9</accession>
<organism evidence="1 2">
    <name type="scientific">Paenibacillus alvei TS-15</name>
    <dbReference type="NCBI Taxonomy" id="1117108"/>
    <lineage>
        <taxon>Bacteria</taxon>
        <taxon>Bacillati</taxon>
        <taxon>Bacillota</taxon>
        <taxon>Bacilli</taxon>
        <taxon>Bacillales</taxon>
        <taxon>Paenibacillaceae</taxon>
        <taxon>Paenibacillus</taxon>
    </lineage>
</organism>
<dbReference type="EMBL" id="ATMT01000043">
    <property type="protein sequence ID" value="EPY07445.1"/>
    <property type="molecule type" value="Genomic_DNA"/>
</dbReference>
<dbReference type="PATRIC" id="fig|1117108.3.peg.2071"/>
<dbReference type="AlphaFoldDB" id="S9UAD9"/>
<protein>
    <recommendedName>
        <fullName evidence="3">DNA-entry nuclease</fullName>
    </recommendedName>
</protein>
<proteinExistence type="predicted"/>
<dbReference type="RefSeq" id="WP_021259413.1">
    <property type="nucleotide sequence ID" value="NZ_ATMT01000043.1"/>
</dbReference>
<evidence type="ECO:0008006" key="3">
    <source>
        <dbReference type="Google" id="ProtNLM"/>
    </source>
</evidence>
<sequence length="100" mass="11818">MIGCLRPHPESDALDGIEYDEQYRMKYHPDFHFSHGKPFTEEDLEYLCTFYEVDDARTMSFALGKTEHACRTKYSDLKKAGLITLYRTRFLERLEAEQPC</sequence>
<name>S9UAD9_PAEAL</name>
<gene>
    <name evidence="1" type="ORF">PAALTS15_09980</name>
</gene>
<dbReference type="Proteomes" id="UP000015344">
    <property type="component" value="Unassembled WGS sequence"/>
</dbReference>